<evidence type="ECO:0000313" key="1">
    <source>
        <dbReference type="EMBL" id="HAE6194325.1"/>
    </source>
</evidence>
<dbReference type="AlphaFoldDB" id="A0A734G8B9"/>
<dbReference type="EMBL" id="DAASNA010000005">
    <property type="protein sequence ID" value="HAE6194325.1"/>
    <property type="molecule type" value="Genomic_DNA"/>
</dbReference>
<organism evidence="1">
    <name type="scientific">Salmonella enterica subsp. enterica serovar Lattenkamp</name>
    <dbReference type="NCBI Taxonomy" id="2564671"/>
    <lineage>
        <taxon>Bacteria</taxon>
        <taxon>Pseudomonadati</taxon>
        <taxon>Pseudomonadota</taxon>
        <taxon>Gammaproteobacteria</taxon>
        <taxon>Enterobacterales</taxon>
        <taxon>Enterobacteriaceae</taxon>
        <taxon>Salmonella</taxon>
    </lineage>
</organism>
<accession>A0A734G8B9</accession>
<proteinExistence type="predicted"/>
<name>A0A734G8B9_SALET</name>
<protein>
    <submittedName>
        <fullName evidence="1">Uncharacterized protein</fullName>
    </submittedName>
</protein>
<sequence length="174" mass="19279">MKLIDILVDELPKRGGWPGAIPVLVQNSSGYVYQAGGGEYIYRLELADDWMDAEVTCEKYFAALRALKPVWDGNGFPPVGVECEMSYAGDEWHKCVIIAKGEEQIIYQTQGCREFSGHRNNYKFRPIRSEADKKRDAAISAIDATCLLVRDASKTAEAIYDAIAAGEIPGVKIE</sequence>
<comment type="caution">
    <text evidence="1">The sequence shown here is derived from an EMBL/GenBank/DDBJ whole genome shotgun (WGS) entry which is preliminary data.</text>
</comment>
<gene>
    <name evidence="1" type="ORF">G4I95_001477</name>
</gene>
<reference evidence="1" key="1">
    <citation type="journal article" date="2018" name="Genome Biol.">
        <title>SKESA: strategic k-mer extension for scrupulous assemblies.</title>
        <authorList>
            <person name="Souvorov A."/>
            <person name="Agarwala R."/>
            <person name="Lipman D.J."/>
        </authorList>
    </citation>
    <scope>NUCLEOTIDE SEQUENCE</scope>
    <source>
        <strain evidence="1">10-8458</strain>
    </source>
</reference>
<reference evidence="1" key="2">
    <citation type="submission" date="2018-07" db="EMBL/GenBank/DDBJ databases">
        <authorList>
            <consortium name="NCBI Pathogen Detection Project"/>
        </authorList>
    </citation>
    <scope>NUCLEOTIDE SEQUENCE</scope>
    <source>
        <strain evidence="1">10-8458</strain>
    </source>
</reference>